<feature type="signal peptide" evidence="1">
    <location>
        <begin position="1"/>
        <end position="24"/>
    </location>
</feature>
<reference evidence="2" key="1">
    <citation type="submission" date="2018-02" db="EMBL/GenBank/DDBJ databases">
        <title>Rhizophora mucronata_Transcriptome.</title>
        <authorList>
            <person name="Meera S.P."/>
            <person name="Sreeshan A."/>
            <person name="Augustine A."/>
        </authorList>
    </citation>
    <scope>NUCLEOTIDE SEQUENCE</scope>
    <source>
        <tissue evidence="2">Leaf</tissue>
    </source>
</reference>
<dbReference type="EMBL" id="GGEC01058807">
    <property type="protein sequence ID" value="MBX39291.1"/>
    <property type="molecule type" value="Transcribed_RNA"/>
</dbReference>
<evidence type="ECO:0000256" key="1">
    <source>
        <dbReference type="SAM" id="SignalP"/>
    </source>
</evidence>
<feature type="chain" id="PRO_5042511248" evidence="1">
    <location>
        <begin position="25"/>
        <end position="49"/>
    </location>
</feature>
<name>A0A2P2N9Y1_RHIMU</name>
<dbReference type="AlphaFoldDB" id="A0A2P2N9Y1"/>
<accession>A0A2P2N9Y1</accession>
<proteinExistence type="predicted"/>
<sequence>MLFMCLCNFLFLILVVLKFDCCLSCTSCFFFGFHSSKNFFWKTFCHLFL</sequence>
<protein>
    <submittedName>
        <fullName evidence="2">Uncharacterized protein</fullName>
    </submittedName>
</protein>
<evidence type="ECO:0000313" key="2">
    <source>
        <dbReference type="EMBL" id="MBX39291.1"/>
    </source>
</evidence>
<organism evidence="2">
    <name type="scientific">Rhizophora mucronata</name>
    <name type="common">Asiatic mangrove</name>
    <dbReference type="NCBI Taxonomy" id="61149"/>
    <lineage>
        <taxon>Eukaryota</taxon>
        <taxon>Viridiplantae</taxon>
        <taxon>Streptophyta</taxon>
        <taxon>Embryophyta</taxon>
        <taxon>Tracheophyta</taxon>
        <taxon>Spermatophyta</taxon>
        <taxon>Magnoliopsida</taxon>
        <taxon>eudicotyledons</taxon>
        <taxon>Gunneridae</taxon>
        <taxon>Pentapetalae</taxon>
        <taxon>rosids</taxon>
        <taxon>fabids</taxon>
        <taxon>Malpighiales</taxon>
        <taxon>Rhizophoraceae</taxon>
        <taxon>Rhizophora</taxon>
    </lineage>
</organism>
<keyword evidence="1" id="KW-0732">Signal</keyword>